<evidence type="ECO:0000256" key="1">
    <source>
        <dbReference type="SAM" id="MobiDB-lite"/>
    </source>
</evidence>
<accession>A0ABM7FEX1</accession>
<reference evidence="2 3" key="2">
    <citation type="journal article" date="2023" name="ChemBioChem">
        <title>Acyltransferase Domain Exchange between Two Independent Type I Polyketide Synthases in the Same Producer Strain of Macrolide Antibiotics.</title>
        <authorList>
            <person name="Kudo F."/>
            <person name="Kishikawa K."/>
            <person name="Tsuboi K."/>
            <person name="Kido T."/>
            <person name="Usui T."/>
            <person name="Hashimoto J."/>
            <person name="Shin-Ya K."/>
            <person name="Miyanaga A."/>
            <person name="Eguchi T."/>
        </authorList>
    </citation>
    <scope>NUCLEOTIDE SEQUENCE [LARGE SCALE GENOMIC DNA]</scope>
    <source>
        <strain evidence="2 3">A-8890</strain>
    </source>
</reference>
<proteinExistence type="predicted"/>
<feature type="compositionally biased region" description="Basic and acidic residues" evidence="1">
    <location>
        <begin position="27"/>
        <end position="49"/>
    </location>
</feature>
<evidence type="ECO:0000313" key="2">
    <source>
        <dbReference type="EMBL" id="BBC35059.1"/>
    </source>
</evidence>
<dbReference type="Proteomes" id="UP001321542">
    <property type="component" value="Chromosome"/>
</dbReference>
<evidence type="ECO:0000313" key="3">
    <source>
        <dbReference type="Proteomes" id="UP001321542"/>
    </source>
</evidence>
<protein>
    <submittedName>
        <fullName evidence="2">Uncharacterized protein</fullName>
    </submittedName>
</protein>
<feature type="region of interest" description="Disordered" evidence="1">
    <location>
        <begin position="1"/>
        <end position="70"/>
    </location>
</feature>
<reference evidence="2 3" key="1">
    <citation type="journal article" date="2010" name="ChemBioChem">
        <title>Cloning and characterization of the biosynthetic gene cluster of 16-membered macrolide antibiotic FD-891: involvement of a dual functional cytochrome P450 monooxygenase catalyzing epoxidation and hydroxylation.</title>
        <authorList>
            <person name="Kudo F."/>
            <person name="Motegi A."/>
            <person name="Mizoue K."/>
            <person name="Eguchi T."/>
        </authorList>
    </citation>
    <scope>NUCLEOTIDE SEQUENCE [LARGE SCALE GENOMIC DNA]</scope>
    <source>
        <strain evidence="2 3">A-8890</strain>
    </source>
</reference>
<name>A0ABM7FEX1_9ACTN</name>
<gene>
    <name evidence="2" type="ORF">SGFS_063530</name>
</gene>
<keyword evidence="3" id="KW-1185">Reference proteome</keyword>
<dbReference type="EMBL" id="AP018448">
    <property type="protein sequence ID" value="BBC35059.1"/>
    <property type="molecule type" value="Genomic_DNA"/>
</dbReference>
<organism evidence="2 3">
    <name type="scientific">Streptomyces graminofaciens</name>
    <dbReference type="NCBI Taxonomy" id="68212"/>
    <lineage>
        <taxon>Bacteria</taxon>
        <taxon>Bacillati</taxon>
        <taxon>Actinomycetota</taxon>
        <taxon>Actinomycetes</taxon>
        <taxon>Kitasatosporales</taxon>
        <taxon>Streptomycetaceae</taxon>
        <taxon>Streptomyces</taxon>
    </lineage>
</organism>
<sequence>MTDSSTCLGATAPAPITPTHVQGETTPRARQDEPKRVALLSREHSEHHLPGTARDAVAIRPATATRLGER</sequence>